<evidence type="ECO:0000256" key="3">
    <source>
        <dbReference type="ARBA" id="ARBA00012439"/>
    </source>
</evidence>
<evidence type="ECO:0000256" key="6">
    <source>
        <dbReference type="ARBA" id="ARBA00022723"/>
    </source>
</evidence>
<evidence type="ECO:0000256" key="9">
    <source>
        <dbReference type="ARBA" id="ARBA00032380"/>
    </source>
</evidence>
<evidence type="ECO:0000256" key="10">
    <source>
        <dbReference type="ARBA" id="ARBA00032873"/>
    </source>
</evidence>
<keyword evidence="6" id="KW-0479">Metal-binding</keyword>
<dbReference type="CDD" id="cd00685">
    <property type="entry name" value="Trans_IPPS_HT"/>
    <property type="match status" value="1"/>
</dbReference>
<sequence>MIVFNEMKEIINKIDESLYSYLHLKGKYQQKIYEAIKYSLFTGGKRLRPILAIKTFELFKENTQAVIPFACAIEMIHTYSLIHDDLPAMDDDKIRRGNPTNHIVFGEALAILAGDGLLNLAFETMLKDTIKSAKDFEDYKTRVRIMEIISNCSGVEGMIGGQVVDLLAHDENMDEDKLNFMYSAKTSALFEASVLTGSILGGADEVELEIMHKFAKNIGLAYQIKDDFLDVNEDEAINKYTFLSFNDNGKAVNKLDKLTNDALNELDKLKNRDTEFLRELTIYLLNRKK</sequence>
<keyword evidence="8" id="KW-0414">Isoprene biosynthesis</keyword>
<comment type="caution">
    <text evidence="13">The sequence shown here is derived from an EMBL/GenBank/DDBJ whole genome shotgun (WGS) entry which is preliminary data.</text>
</comment>
<dbReference type="InterPro" id="IPR033749">
    <property type="entry name" value="Polyprenyl_synt_CS"/>
</dbReference>
<keyword evidence="5 12" id="KW-0808">Transferase</keyword>
<dbReference type="NCBIfam" id="NF045485">
    <property type="entry name" value="FPPsyn"/>
    <property type="match status" value="1"/>
</dbReference>
<dbReference type="InterPro" id="IPR053378">
    <property type="entry name" value="Prenyl_diphosphate_synthase"/>
</dbReference>
<dbReference type="EMBL" id="LTDM01000001">
    <property type="protein sequence ID" value="OLS03944.1"/>
    <property type="molecule type" value="Genomic_DNA"/>
</dbReference>
<keyword evidence="14" id="KW-1185">Reference proteome</keyword>
<evidence type="ECO:0000256" key="1">
    <source>
        <dbReference type="ARBA" id="ARBA00001946"/>
    </source>
</evidence>
<evidence type="ECO:0000256" key="5">
    <source>
        <dbReference type="ARBA" id="ARBA00022679"/>
    </source>
</evidence>
<proteinExistence type="inferred from homology"/>
<name>A0A1U7M9C5_TISCR</name>
<dbReference type="PROSITE" id="PS00723">
    <property type="entry name" value="POLYPRENYL_SYNTHASE_1"/>
    <property type="match status" value="1"/>
</dbReference>
<dbReference type="RefSeq" id="WP_198927437.1">
    <property type="nucleotide sequence ID" value="NZ_LTDM01000001.1"/>
</dbReference>
<dbReference type="GO" id="GO:0016114">
    <property type="term" value="P:terpenoid biosynthetic process"/>
    <property type="evidence" value="ECO:0007669"/>
    <property type="project" value="UniProtKB-ARBA"/>
</dbReference>
<dbReference type="GO" id="GO:0005737">
    <property type="term" value="C:cytoplasm"/>
    <property type="evidence" value="ECO:0007669"/>
    <property type="project" value="UniProtKB-ARBA"/>
</dbReference>
<evidence type="ECO:0000256" key="2">
    <source>
        <dbReference type="ARBA" id="ARBA00006706"/>
    </source>
</evidence>
<dbReference type="SUPFAM" id="SSF48576">
    <property type="entry name" value="Terpenoid synthases"/>
    <property type="match status" value="1"/>
</dbReference>
<evidence type="ECO:0000256" key="11">
    <source>
        <dbReference type="ARBA" id="ARBA00049399"/>
    </source>
</evidence>
<evidence type="ECO:0000313" key="14">
    <source>
        <dbReference type="Proteomes" id="UP000186112"/>
    </source>
</evidence>
<evidence type="ECO:0000256" key="12">
    <source>
        <dbReference type="RuleBase" id="RU004466"/>
    </source>
</evidence>
<comment type="similarity">
    <text evidence="2 12">Belongs to the FPP/GGPP synthase family.</text>
</comment>
<dbReference type="SFLD" id="SFLDS00005">
    <property type="entry name" value="Isoprenoid_Synthase_Type_I"/>
    <property type="match status" value="1"/>
</dbReference>
<dbReference type="PANTHER" id="PTHR43281:SF1">
    <property type="entry name" value="FARNESYL DIPHOSPHATE SYNTHASE"/>
    <property type="match status" value="1"/>
</dbReference>
<keyword evidence="7" id="KW-0460">Magnesium</keyword>
<dbReference type="InterPro" id="IPR000092">
    <property type="entry name" value="Polyprenyl_synt"/>
</dbReference>
<dbReference type="FunFam" id="1.10.600.10:FF:000001">
    <property type="entry name" value="Geranylgeranyl diphosphate synthase"/>
    <property type="match status" value="1"/>
</dbReference>
<gene>
    <name evidence="13" type="ORF">TICRE_00710</name>
</gene>
<dbReference type="AlphaFoldDB" id="A0A1U7M9C5"/>
<evidence type="ECO:0000313" key="13">
    <source>
        <dbReference type="EMBL" id="OLS03944.1"/>
    </source>
</evidence>
<dbReference type="SFLD" id="SFLDG01017">
    <property type="entry name" value="Polyprenyl_Transferase_Like"/>
    <property type="match status" value="1"/>
</dbReference>
<dbReference type="GO" id="GO:0046872">
    <property type="term" value="F:metal ion binding"/>
    <property type="evidence" value="ECO:0007669"/>
    <property type="project" value="UniProtKB-KW"/>
</dbReference>
<dbReference type="Gene3D" id="1.10.600.10">
    <property type="entry name" value="Farnesyl Diphosphate Synthase"/>
    <property type="match status" value="1"/>
</dbReference>
<dbReference type="EC" id="2.5.1.10" evidence="3"/>
<dbReference type="Proteomes" id="UP000186112">
    <property type="component" value="Unassembled WGS sequence"/>
</dbReference>
<dbReference type="PROSITE" id="PS00444">
    <property type="entry name" value="POLYPRENYL_SYNTHASE_2"/>
    <property type="match status" value="1"/>
</dbReference>
<evidence type="ECO:0000256" key="4">
    <source>
        <dbReference type="ARBA" id="ARBA00015100"/>
    </source>
</evidence>
<dbReference type="Pfam" id="PF00348">
    <property type="entry name" value="polyprenyl_synt"/>
    <property type="match status" value="1"/>
</dbReference>
<protein>
    <recommendedName>
        <fullName evidence="4">Farnesyl diphosphate synthase</fullName>
        <ecNumber evidence="3">2.5.1.10</ecNumber>
    </recommendedName>
    <alternativeName>
        <fullName evidence="10">(2E,6E)-farnesyl diphosphate synthase</fullName>
    </alternativeName>
    <alternativeName>
        <fullName evidence="9">Geranyltranstransferase</fullName>
    </alternativeName>
</protein>
<dbReference type="PANTHER" id="PTHR43281">
    <property type="entry name" value="FARNESYL DIPHOSPHATE SYNTHASE"/>
    <property type="match status" value="1"/>
</dbReference>
<dbReference type="GO" id="GO:0004337">
    <property type="term" value="F:(2E,6E)-farnesyl diphosphate synthase activity"/>
    <property type="evidence" value="ECO:0007669"/>
    <property type="project" value="UniProtKB-EC"/>
</dbReference>
<reference evidence="13 14" key="1">
    <citation type="submission" date="2016-02" db="EMBL/GenBank/DDBJ databases">
        <title>Genome sequence of Tissierella creatinophila DSM 6911.</title>
        <authorList>
            <person name="Poehlein A."/>
            <person name="Daniel R."/>
        </authorList>
    </citation>
    <scope>NUCLEOTIDE SEQUENCE [LARGE SCALE GENOMIC DNA]</scope>
    <source>
        <strain evidence="13 14">DSM 6911</strain>
    </source>
</reference>
<evidence type="ECO:0000256" key="8">
    <source>
        <dbReference type="ARBA" id="ARBA00023229"/>
    </source>
</evidence>
<accession>A0A1U7M9C5</accession>
<organism evidence="13 14">
    <name type="scientific">Tissierella creatinophila DSM 6911</name>
    <dbReference type="NCBI Taxonomy" id="1123403"/>
    <lineage>
        <taxon>Bacteria</taxon>
        <taxon>Bacillati</taxon>
        <taxon>Bacillota</taxon>
        <taxon>Tissierellia</taxon>
        <taxon>Tissierellales</taxon>
        <taxon>Tissierellaceae</taxon>
        <taxon>Tissierella</taxon>
    </lineage>
</organism>
<comment type="cofactor">
    <cofactor evidence="1">
        <name>Mg(2+)</name>
        <dbReference type="ChEBI" id="CHEBI:18420"/>
    </cofactor>
</comment>
<dbReference type="InterPro" id="IPR008949">
    <property type="entry name" value="Isoprenoid_synthase_dom_sf"/>
</dbReference>
<comment type="catalytic activity">
    <reaction evidence="11">
        <text>isopentenyl diphosphate + (2E)-geranyl diphosphate = (2E,6E)-farnesyl diphosphate + diphosphate</text>
        <dbReference type="Rhea" id="RHEA:19361"/>
        <dbReference type="ChEBI" id="CHEBI:33019"/>
        <dbReference type="ChEBI" id="CHEBI:58057"/>
        <dbReference type="ChEBI" id="CHEBI:128769"/>
        <dbReference type="ChEBI" id="CHEBI:175763"/>
        <dbReference type="EC" id="2.5.1.10"/>
    </reaction>
</comment>
<evidence type="ECO:0000256" key="7">
    <source>
        <dbReference type="ARBA" id="ARBA00022842"/>
    </source>
</evidence>